<dbReference type="CDD" id="cd21075">
    <property type="entry name" value="DBD_XPA-like"/>
    <property type="match status" value="1"/>
</dbReference>
<dbReference type="OrthoDB" id="3058642at2759"/>
<proteinExistence type="predicted"/>
<evidence type="ECO:0000313" key="3">
    <source>
        <dbReference type="Proteomes" id="UP000053424"/>
    </source>
</evidence>
<evidence type="ECO:0000313" key="2">
    <source>
        <dbReference type="EMBL" id="KIM42352.1"/>
    </source>
</evidence>
<feature type="compositionally biased region" description="Acidic residues" evidence="1">
    <location>
        <begin position="269"/>
        <end position="283"/>
    </location>
</feature>
<reference evidence="2 3" key="1">
    <citation type="submission" date="2014-04" db="EMBL/GenBank/DDBJ databases">
        <authorList>
            <consortium name="DOE Joint Genome Institute"/>
            <person name="Kuo A."/>
            <person name="Gay G."/>
            <person name="Dore J."/>
            <person name="Kohler A."/>
            <person name="Nagy L.G."/>
            <person name="Floudas D."/>
            <person name="Copeland A."/>
            <person name="Barry K.W."/>
            <person name="Cichocki N."/>
            <person name="Veneault-Fourrey C."/>
            <person name="LaButti K."/>
            <person name="Lindquist E.A."/>
            <person name="Lipzen A."/>
            <person name="Lundell T."/>
            <person name="Morin E."/>
            <person name="Murat C."/>
            <person name="Sun H."/>
            <person name="Tunlid A."/>
            <person name="Henrissat B."/>
            <person name="Grigoriev I.V."/>
            <person name="Hibbett D.S."/>
            <person name="Martin F."/>
            <person name="Nordberg H.P."/>
            <person name="Cantor M.N."/>
            <person name="Hua S.X."/>
        </authorList>
    </citation>
    <scope>NUCLEOTIDE SEQUENCE [LARGE SCALE GENOMIC DNA]</scope>
    <source>
        <strain evidence="3">h7</strain>
    </source>
</reference>
<accession>A0A0C2YMV1</accession>
<dbReference type="Proteomes" id="UP000053424">
    <property type="component" value="Unassembled WGS sequence"/>
</dbReference>
<sequence length="369" mass="41049">MDFRFKEGSRDGFEALGYTGHLVWDRVQPIRGFSPVRRVQYPESVWNPAHWPLSKENPMRLLKKGKVKELFLLETWDIVDLGYIPDRINDYTAKMYRYKQVERRAWEKYGGPTGLGAALDLRYGSESVALHPVSAIRKSCARSPISRKSQYSTPSTLLPPTPLTRPGFSKPASPISPKRCWPSSAAPVRSTQPKIGNSGEDNESDNDDGRKSPVFFGDLLSPSIMNKSTPATHSGRPSSSPVKRLPENEPEPLTPPRSIRQKVYHKESTDDDNECESDSDDEPPAPTPMSRSSSVKRKVAQRATHLSSPSKGKSAHTVALSRQTGGDLSEDSEEECCAMKSLVHEISKSVSPKKGAVEITMNIKIRYVD</sequence>
<feature type="region of interest" description="Disordered" evidence="1">
    <location>
        <begin position="144"/>
        <end position="333"/>
    </location>
</feature>
<feature type="compositionally biased region" description="Polar residues" evidence="1">
    <location>
        <begin position="223"/>
        <end position="241"/>
    </location>
</feature>
<protein>
    <submittedName>
        <fullName evidence="2">Uncharacterized protein</fullName>
    </submittedName>
</protein>
<dbReference type="HOGENOM" id="CLU_750183_0_0_1"/>
<organism evidence="2 3">
    <name type="scientific">Hebeloma cylindrosporum</name>
    <dbReference type="NCBI Taxonomy" id="76867"/>
    <lineage>
        <taxon>Eukaryota</taxon>
        <taxon>Fungi</taxon>
        <taxon>Dikarya</taxon>
        <taxon>Basidiomycota</taxon>
        <taxon>Agaricomycotina</taxon>
        <taxon>Agaricomycetes</taxon>
        <taxon>Agaricomycetidae</taxon>
        <taxon>Agaricales</taxon>
        <taxon>Agaricineae</taxon>
        <taxon>Hymenogastraceae</taxon>
        <taxon>Hebeloma</taxon>
    </lineage>
</organism>
<evidence type="ECO:0000256" key="1">
    <source>
        <dbReference type="SAM" id="MobiDB-lite"/>
    </source>
</evidence>
<name>A0A0C2YMV1_HEBCY</name>
<reference evidence="3" key="2">
    <citation type="submission" date="2015-01" db="EMBL/GenBank/DDBJ databases">
        <title>Evolutionary Origins and Diversification of the Mycorrhizal Mutualists.</title>
        <authorList>
            <consortium name="DOE Joint Genome Institute"/>
            <consortium name="Mycorrhizal Genomics Consortium"/>
            <person name="Kohler A."/>
            <person name="Kuo A."/>
            <person name="Nagy L.G."/>
            <person name="Floudas D."/>
            <person name="Copeland A."/>
            <person name="Barry K.W."/>
            <person name="Cichocki N."/>
            <person name="Veneault-Fourrey C."/>
            <person name="LaButti K."/>
            <person name="Lindquist E.A."/>
            <person name="Lipzen A."/>
            <person name="Lundell T."/>
            <person name="Morin E."/>
            <person name="Murat C."/>
            <person name="Riley R."/>
            <person name="Ohm R."/>
            <person name="Sun H."/>
            <person name="Tunlid A."/>
            <person name="Henrissat B."/>
            <person name="Grigoriev I.V."/>
            <person name="Hibbett D.S."/>
            <person name="Martin F."/>
        </authorList>
    </citation>
    <scope>NUCLEOTIDE SEQUENCE [LARGE SCALE GENOMIC DNA]</scope>
    <source>
        <strain evidence="3">h7</strain>
    </source>
</reference>
<dbReference type="AlphaFoldDB" id="A0A0C2YMV1"/>
<dbReference type="EMBL" id="KN831778">
    <property type="protein sequence ID" value="KIM42352.1"/>
    <property type="molecule type" value="Genomic_DNA"/>
</dbReference>
<keyword evidence="3" id="KW-1185">Reference proteome</keyword>
<gene>
    <name evidence="2" type="ORF">M413DRAFT_444776</name>
</gene>